<feature type="region of interest" description="Disordered" evidence="1">
    <location>
        <begin position="92"/>
        <end position="139"/>
    </location>
</feature>
<keyword evidence="2" id="KW-1185">Reference proteome</keyword>
<proteinExistence type="predicted"/>
<feature type="compositionally biased region" description="Low complexity" evidence="1">
    <location>
        <begin position="94"/>
        <end position="103"/>
    </location>
</feature>
<dbReference type="GeneID" id="111487317"/>
<dbReference type="AlphaFoldDB" id="A0A6J1JN10"/>
<reference evidence="3" key="1">
    <citation type="submission" date="2025-08" db="UniProtKB">
        <authorList>
            <consortium name="RefSeq"/>
        </authorList>
    </citation>
    <scope>IDENTIFICATION</scope>
    <source>
        <tissue evidence="3">Young leaves</tissue>
    </source>
</reference>
<accession>A0A6J1JN10</accession>
<sequence>MTVFAQLFVLESCSIRIILNSFTIRARMLKRLFSILRREWLMAIYKISDLFLVRCLHFGCDLLPNQDLFCHMCVSKTPSASIVPRCTLNRSTHSRSSAASSPKSKPPPLQKLQRETQKEMRNRERRNEISDDEDPQGSTGNFGAKFLQKFGPSVSFVANFSRWASRFGLIFKLMGHSFGVFINAPEGNHGNFKLLKNW</sequence>
<evidence type="ECO:0000256" key="1">
    <source>
        <dbReference type="SAM" id="MobiDB-lite"/>
    </source>
</evidence>
<protein>
    <submittedName>
        <fullName evidence="3">Uncharacterized protein LOC111487317</fullName>
    </submittedName>
</protein>
<dbReference type="RefSeq" id="XP_022990466.1">
    <property type="nucleotide sequence ID" value="XM_023134698.1"/>
</dbReference>
<gene>
    <name evidence="3" type="primary">LOC111487317</name>
</gene>
<evidence type="ECO:0000313" key="3">
    <source>
        <dbReference type="RefSeq" id="XP_022990466.1"/>
    </source>
</evidence>
<evidence type="ECO:0000313" key="2">
    <source>
        <dbReference type="Proteomes" id="UP000504608"/>
    </source>
</evidence>
<dbReference type="Proteomes" id="UP000504608">
    <property type="component" value="Unplaced"/>
</dbReference>
<organism evidence="2 3">
    <name type="scientific">Cucurbita maxima</name>
    <name type="common">Pumpkin</name>
    <name type="synonym">Winter squash</name>
    <dbReference type="NCBI Taxonomy" id="3661"/>
    <lineage>
        <taxon>Eukaryota</taxon>
        <taxon>Viridiplantae</taxon>
        <taxon>Streptophyta</taxon>
        <taxon>Embryophyta</taxon>
        <taxon>Tracheophyta</taxon>
        <taxon>Spermatophyta</taxon>
        <taxon>Magnoliopsida</taxon>
        <taxon>eudicotyledons</taxon>
        <taxon>Gunneridae</taxon>
        <taxon>Pentapetalae</taxon>
        <taxon>rosids</taxon>
        <taxon>fabids</taxon>
        <taxon>Cucurbitales</taxon>
        <taxon>Cucurbitaceae</taxon>
        <taxon>Cucurbiteae</taxon>
        <taxon>Cucurbita</taxon>
    </lineage>
</organism>
<name>A0A6J1JN10_CUCMA</name>
<feature type="compositionally biased region" description="Basic and acidic residues" evidence="1">
    <location>
        <begin position="112"/>
        <end position="129"/>
    </location>
</feature>
<dbReference type="KEGG" id="cmax:111487317"/>